<name>A0A378T420_MORLA</name>
<gene>
    <name evidence="1" type="ORF">NCTC10359_00002</name>
</gene>
<sequence>MFYVSGLTEVTDELLEVLLKGLNNDVVLINFCANFYYDFDLDYLGLISKIAKWIDCLHHKHIITQKILALTEKPIYQTLNNEYQYYIETVFDRLSN</sequence>
<dbReference type="EMBL" id="UGQU01000001">
    <property type="protein sequence ID" value="STZ55410.1"/>
    <property type="molecule type" value="Genomic_DNA"/>
</dbReference>
<proteinExistence type="predicted"/>
<dbReference type="AlphaFoldDB" id="A0A378T420"/>
<protein>
    <submittedName>
        <fullName evidence="1">Uncharacterized protein</fullName>
    </submittedName>
</protein>
<organism evidence="1 2">
    <name type="scientific">Moraxella lacunata</name>
    <dbReference type="NCBI Taxonomy" id="477"/>
    <lineage>
        <taxon>Bacteria</taxon>
        <taxon>Pseudomonadati</taxon>
        <taxon>Pseudomonadota</taxon>
        <taxon>Gammaproteobacteria</taxon>
        <taxon>Moraxellales</taxon>
        <taxon>Moraxellaceae</taxon>
        <taxon>Moraxella</taxon>
    </lineage>
</organism>
<reference evidence="1 2" key="1">
    <citation type="submission" date="2018-06" db="EMBL/GenBank/DDBJ databases">
        <authorList>
            <consortium name="Pathogen Informatics"/>
            <person name="Doyle S."/>
        </authorList>
    </citation>
    <scope>NUCLEOTIDE SEQUENCE [LARGE SCALE GENOMIC DNA]</scope>
    <source>
        <strain evidence="1 2">NCTC10359</strain>
    </source>
</reference>
<evidence type="ECO:0000313" key="1">
    <source>
        <dbReference type="EMBL" id="STZ55410.1"/>
    </source>
</evidence>
<accession>A0A378T420</accession>
<dbReference type="Proteomes" id="UP000254437">
    <property type="component" value="Unassembled WGS sequence"/>
</dbReference>
<evidence type="ECO:0000313" key="2">
    <source>
        <dbReference type="Proteomes" id="UP000254437"/>
    </source>
</evidence>